<keyword evidence="1" id="KW-0812">Transmembrane</keyword>
<feature type="transmembrane region" description="Helical" evidence="1">
    <location>
        <begin position="175"/>
        <end position="205"/>
    </location>
</feature>
<evidence type="ECO:0000313" key="2">
    <source>
        <dbReference type="EMBL" id="PJJ63501.1"/>
    </source>
</evidence>
<accession>A0A2M9BZI8</accession>
<feature type="transmembrane region" description="Helical" evidence="1">
    <location>
        <begin position="225"/>
        <end position="247"/>
    </location>
</feature>
<evidence type="ECO:0000313" key="3">
    <source>
        <dbReference type="Proteomes" id="UP000230161"/>
    </source>
</evidence>
<dbReference type="AlphaFoldDB" id="A0A2M9BZI8"/>
<keyword evidence="1" id="KW-0472">Membrane</keyword>
<organism evidence="2 3">
    <name type="scientific">Compostimonas suwonensis</name>
    <dbReference type="NCBI Taxonomy" id="1048394"/>
    <lineage>
        <taxon>Bacteria</taxon>
        <taxon>Bacillati</taxon>
        <taxon>Actinomycetota</taxon>
        <taxon>Actinomycetes</taxon>
        <taxon>Micrococcales</taxon>
        <taxon>Microbacteriaceae</taxon>
        <taxon>Compostimonas</taxon>
    </lineage>
</organism>
<feature type="transmembrane region" description="Helical" evidence="1">
    <location>
        <begin position="128"/>
        <end position="155"/>
    </location>
</feature>
<keyword evidence="3" id="KW-1185">Reference proteome</keyword>
<keyword evidence="1" id="KW-1133">Transmembrane helix</keyword>
<gene>
    <name evidence="2" type="ORF">CLV54_1169</name>
</gene>
<protein>
    <submittedName>
        <fullName evidence="2">Uncharacterized protein</fullName>
    </submittedName>
</protein>
<dbReference type="RefSeq" id="WP_170061955.1">
    <property type="nucleotide sequence ID" value="NZ_PGFB01000002.1"/>
</dbReference>
<feature type="transmembrane region" description="Helical" evidence="1">
    <location>
        <begin position="259"/>
        <end position="280"/>
    </location>
</feature>
<dbReference type="EMBL" id="PGFB01000002">
    <property type="protein sequence ID" value="PJJ63501.1"/>
    <property type="molecule type" value="Genomic_DNA"/>
</dbReference>
<feature type="transmembrane region" description="Helical" evidence="1">
    <location>
        <begin position="87"/>
        <end position="108"/>
    </location>
</feature>
<reference evidence="2 3" key="1">
    <citation type="submission" date="2017-11" db="EMBL/GenBank/DDBJ databases">
        <title>Genomic Encyclopedia of Archaeal and Bacterial Type Strains, Phase II (KMG-II): From Individual Species to Whole Genera.</title>
        <authorList>
            <person name="Goeker M."/>
        </authorList>
    </citation>
    <scope>NUCLEOTIDE SEQUENCE [LARGE SCALE GENOMIC DNA]</scope>
    <source>
        <strain evidence="2 3">DSM 25625</strain>
    </source>
</reference>
<feature type="transmembrane region" description="Helical" evidence="1">
    <location>
        <begin position="286"/>
        <end position="307"/>
    </location>
</feature>
<proteinExistence type="predicted"/>
<sequence>MQPQAVIESYVGDVIRHLPRAQRNDVGFELRSLLNEELAGRAADAGRPADAPMTMELLTAFGRPQDVADRYRPAGFTIIRPADAPQFAWLALGGVVLQWAITLPVAFLEPARVDDWAYGAAEWWGRLTIWWLSWGLGSFWWPGILIVFTLIAALIGRRRRESKPWTPPRVTDRDLVSRTGIVLALAFGLAGATLLIALPWLAAWAPGLPQPVLDAFAFDPGFLTWRAPWVLLLWAASFALLTAALIAGRWSRRTRGLSLLADLGWLALLIWWIAAGPIFTTEAADSTTKLCLALVAVFVVIDIVVTLRRGPAAIRPPATAPRG</sequence>
<name>A0A2M9BZI8_9MICO</name>
<comment type="caution">
    <text evidence="2">The sequence shown here is derived from an EMBL/GenBank/DDBJ whole genome shotgun (WGS) entry which is preliminary data.</text>
</comment>
<evidence type="ECO:0000256" key="1">
    <source>
        <dbReference type="SAM" id="Phobius"/>
    </source>
</evidence>
<dbReference type="Proteomes" id="UP000230161">
    <property type="component" value="Unassembled WGS sequence"/>
</dbReference>